<gene>
    <name evidence="1" type="ORF">F7O84_11675</name>
</gene>
<organism evidence="1 2">
    <name type="scientific">Candidatus Galacturonatibacter soehngenii</name>
    <dbReference type="NCBI Taxonomy" id="2307010"/>
    <lineage>
        <taxon>Bacteria</taxon>
        <taxon>Bacillati</taxon>
        <taxon>Bacillota</taxon>
        <taxon>Clostridia</taxon>
        <taxon>Lachnospirales</taxon>
        <taxon>Lachnospiraceae</taxon>
        <taxon>Candidatus Galacturonatibacter</taxon>
    </lineage>
</organism>
<reference evidence="1 2" key="1">
    <citation type="submission" date="2019-09" db="EMBL/GenBank/DDBJ databases">
        <authorList>
            <person name="Valk L.C."/>
        </authorList>
    </citation>
    <scope>NUCLEOTIDE SEQUENCE [LARGE SCALE GENOMIC DNA]</scope>
    <source>
        <strain evidence="1">GalUA</strain>
    </source>
</reference>
<evidence type="ECO:0000313" key="1">
    <source>
        <dbReference type="EMBL" id="KAB1438206.1"/>
    </source>
</evidence>
<name>A0A7V7UG76_9FIRM</name>
<sequence>MNRSRKCDVYSKDEKGSFVLIHYDNEEKEKTKTKALDNTDKYIQTKGIIEYTDDVAEQMRMLYSKIPANLEEYYKGTSDLKDVNERLRQYYFSIKSYCINTGLIKENSNAYKYKLLQDIYRSFRYNAVIKALDMNELEGKELQKEFSKEDMFQACFYYNSDYFYWCKILRETLIEIVRNLAQEEKIKDFETESIDRRKRYIYDYEFSYSWFLKNRVNIKLIEEELIPPKDIKIFYQKMTNGTSDGKLIVFYQSKMAEYTMNKTDLEQEKNNFFNMFMELNHPVTNESQLVKFFQLFFVSVIN</sequence>
<proteinExistence type="predicted"/>
<dbReference type="Proteomes" id="UP000461768">
    <property type="component" value="Unassembled WGS sequence"/>
</dbReference>
<reference evidence="1 2" key="2">
    <citation type="submission" date="2020-02" db="EMBL/GenBank/DDBJ databases">
        <title>Candidatus Galacturonibacter soehngenii shows hetero-acetogenic catabolism of galacturonic acid but lacks a canonical carbon monoxide dehydrogenase/acetyl-CoA synthase complex.</title>
        <authorList>
            <person name="Diender M."/>
            <person name="Stouten G.R."/>
            <person name="Petersen J.F."/>
            <person name="Nielsen P.H."/>
            <person name="Dueholm M.S."/>
            <person name="Pronk J.T."/>
            <person name="Van Loosdrecht M.C.M."/>
        </authorList>
    </citation>
    <scope>NUCLEOTIDE SEQUENCE [LARGE SCALE GENOMIC DNA]</scope>
    <source>
        <strain evidence="1">GalUA</strain>
    </source>
</reference>
<accession>A0A7V7UG76</accession>
<keyword evidence="2" id="KW-1185">Reference proteome</keyword>
<dbReference type="EMBL" id="WAGX01000005">
    <property type="protein sequence ID" value="KAB1438206.1"/>
    <property type="molecule type" value="Genomic_DNA"/>
</dbReference>
<comment type="caution">
    <text evidence="1">The sequence shown here is derived from an EMBL/GenBank/DDBJ whole genome shotgun (WGS) entry which is preliminary data.</text>
</comment>
<dbReference type="RefSeq" id="WP_151145225.1">
    <property type="nucleotide sequence ID" value="NZ_WAGX01000005.1"/>
</dbReference>
<evidence type="ECO:0000313" key="2">
    <source>
        <dbReference type="Proteomes" id="UP000461768"/>
    </source>
</evidence>
<dbReference type="AlphaFoldDB" id="A0A7V7UG76"/>
<protein>
    <submittedName>
        <fullName evidence="1">Uncharacterized protein</fullName>
    </submittedName>
</protein>
<dbReference type="OrthoDB" id="2040678at2"/>